<keyword evidence="3" id="KW-1185">Reference proteome</keyword>
<keyword evidence="1" id="KW-0472">Membrane</keyword>
<organism evidence="2 3">
    <name type="scientific">Jatrophihabitans cynanchi</name>
    <dbReference type="NCBI Taxonomy" id="2944128"/>
    <lineage>
        <taxon>Bacteria</taxon>
        <taxon>Bacillati</taxon>
        <taxon>Actinomycetota</taxon>
        <taxon>Actinomycetes</taxon>
        <taxon>Jatrophihabitantales</taxon>
        <taxon>Jatrophihabitantaceae</taxon>
        <taxon>Jatrophihabitans</taxon>
    </lineage>
</organism>
<dbReference type="EMBL" id="CP097463">
    <property type="protein sequence ID" value="WAX55300.1"/>
    <property type="molecule type" value="Genomic_DNA"/>
</dbReference>
<feature type="transmembrane region" description="Helical" evidence="1">
    <location>
        <begin position="63"/>
        <end position="85"/>
    </location>
</feature>
<evidence type="ECO:0000313" key="2">
    <source>
        <dbReference type="EMBL" id="WAX55300.1"/>
    </source>
</evidence>
<dbReference type="Proteomes" id="UP001164693">
    <property type="component" value="Chromosome"/>
</dbReference>
<reference evidence="2" key="1">
    <citation type="submission" date="2022-05" db="EMBL/GenBank/DDBJ databases">
        <title>Jatrophihabitans sp. SB3-54 whole genome sequence.</title>
        <authorList>
            <person name="Suh M.K."/>
            <person name="Eom M.K."/>
            <person name="Kim J.S."/>
            <person name="Kim H.S."/>
            <person name="Do H.E."/>
            <person name="Shin Y.K."/>
            <person name="Lee J.-S."/>
        </authorList>
    </citation>
    <scope>NUCLEOTIDE SEQUENCE</scope>
    <source>
        <strain evidence="2">SB3-54</strain>
    </source>
</reference>
<feature type="transmembrane region" description="Helical" evidence="1">
    <location>
        <begin position="12"/>
        <end position="33"/>
    </location>
</feature>
<dbReference type="RefSeq" id="WP_269441806.1">
    <property type="nucleotide sequence ID" value="NZ_CP097463.1"/>
</dbReference>
<proteinExistence type="predicted"/>
<keyword evidence="1" id="KW-0812">Transmembrane</keyword>
<evidence type="ECO:0000256" key="1">
    <source>
        <dbReference type="SAM" id="Phobius"/>
    </source>
</evidence>
<accession>A0ABY7JRW4</accession>
<keyword evidence="1" id="KW-1133">Transmembrane helix</keyword>
<evidence type="ECO:0000313" key="3">
    <source>
        <dbReference type="Proteomes" id="UP001164693"/>
    </source>
</evidence>
<protein>
    <submittedName>
        <fullName evidence="2">Uncharacterized protein</fullName>
    </submittedName>
</protein>
<name>A0ABY7JRW4_9ACTN</name>
<gene>
    <name evidence="2" type="ORF">M6B22_12150</name>
</gene>
<sequence>MIHWADLAKVAWVSLAFGVGIAVVFALGVVGAAQADTARAGTGRAGTGRAGTGRAGTGRVRGYVVAGSCFTACAAAALFGIYLIVPQFHR</sequence>